<proteinExistence type="predicted"/>
<evidence type="ECO:0000313" key="2">
    <source>
        <dbReference type="Proteomes" id="UP000504606"/>
    </source>
</evidence>
<evidence type="ECO:0000256" key="1">
    <source>
        <dbReference type="SAM" id="MobiDB-lite"/>
    </source>
</evidence>
<gene>
    <name evidence="3" type="primary">LOC113201853</name>
</gene>
<accession>A0A6J1RXC7</accession>
<keyword evidence="2" id="KW-1185">Reference proteome</keyword>
<sequence length="165" mass="18690">MTPAIVPAIKYYCFLSAIRSIRGRPFSQSQQRIIKRLIAYNLLKRCSRQRANAHRLQERAPNGSGATSSRLNRQDVQYPPRPTAPAPPPAPVRDNLEVVLLQHLLSEVESHNDSCDEFYYFGLFIAATLRKMPHQIACRAMLRIQQILNEALNNMDDGNYAGEAV</sequence>
<feature type="compositionally biased region" description="Polar residues" evidence="1">
    <location>
        <begin position="64"/>
        <end position="75"/>
    </location>
</feature>
<organism evidence="2 3">
    <name type="scientific">Frankliniella occidentalis</name>
    <name type="common">Western flower thrips</name>
    <name type="synonym">Euthrips occidentalis</name>
    <dbReference type="NCBI Taxonomy" id="133901"/>
    <lineage>
        <taxon>Eukaryota</taxon>
        <taxon>Metazoa</taxon>
        <taxon>Ecdysozoa</taxon>
        <taxon>Arthropoda</taxon>
        <taxon>Hexapoda</taxon>
        <taxon>Insecta</taxon>
        <taxon>Pterygota</taxon>
        <taxon>Neoptera</taxon>
        <taxon>Paraneoptera</taxon>
        <taxon>Thysanoptera</taxon>
        <taxon>Terebrantia</taxon>
        <taxon>Thripoidea</taxon>
        <taxon>Thripidae</taxon>
        <taxon>Frankliniella</taxon>
    </lineage>
</organism>
<feature type="region of interest" description="Disordered" evidence="1">
    <location>
        <begin position="53"/>
        <end position="91"/>
    </location>
</feature>
<name>A0A6J1RXC7_FRAOC</name>
<dbReference type="AlphaFoldDB" id="A0A6J1RXC7"/>
<feature type="compositionally biased region" description="Pro residues" evidence="1">
    <location>
        <begin position="79"/>
        <end position="91"/>
    </location>
</feature>
<reference evidence="3" key="1">
    <citation type="submission" date="2025-08" db="UniProtKB">
        <authorList>
            <consortium name="RefSeq"/>
        </authorList>
    </citation>
    <scope>IDENTIFICATION</scope>
    <source>
        <tissue evidence="3">Whole organism</tissue>
    </source>
</reference>
<dbReference type="Proteomes" id="UP000504606">
    <property type="component" value="Unplaced"/>
</dbReference>
<dbReference type="RefSeq" id="XP_026271595.1">
    <property type="nucleotide sequence ID" value="XM_026415810.2"/>
</dbReference>
<dbReference type="GeneID" id="113201853"/>
<dbReference type="KEGG" id="foc:113201853"/>
<evidence type="ECO:0000313" key="3">
    <source>
        <dbReference type="RefSeq" id="XP_026271595.1"/>
    </source>
</evidence>
<protein>
    <submittedName>
        <fullName evidence="3">Uncharacterized protein LOC113201853</fullName>
    </submittedName>
</protein>